<sequence length="215" mass="23380">MADDSKETEVRMVQARRSPAQERSQETVQRIFAAAARVLARGVPFDDVTTGMIATEAGVSVGSLYRFFPDKQAIVDAIAVRHLGIFKEELLRDMMMSPPADGPTALIAAIDAFIAYLDQHADFRTIAYGGRHVSRHARDSQAASDVDGEQLVKMLMGQVLGLEPGPELDIKLRILAEVGDTLLALAYAPGGDKERPLIIAEMKRLLSGYLFPNGA</sequence>
<dbReference type="SUPFAM" id="SSF46689">
    <property type="entry name" value="Homeodomain-like"/>
    <property type="match status" value="1"/>
</dbReference>
<dbReference type="InterPro" id="IPR050109">
    <property type="entry name" value="HTH-type_TetR-like_transc_reg"/>
</dbReference>
<dbReference type="Pfam" id="PF17918">
    <property type="entry name" value="TetR_C_15"/>
    <property type="match status" value="1"/>
</dbReference>
<dbReference type="Pfam" id="PF00440">
    <property type="entry name" value="TetR_N"/>
    <property type="match status" value="1"/>
</dbReference>
<evidence type="ECO:0000313" key="6">
    <source>
        <dbReference type="Proteomes" id="UP000192872"/>
    </source>
</evidence>
<comment type="caution">
    <text evidence="5">The sequence shown here is derived from an EMBL/GenBank/DDBJ whole genome shotgun (WGS) entry which is preliminary data.</text>
</comment>
<protein>
    <recommendedName>
        <fullName evidence="4">HTH tetR-type domain-containing protein</fullName>
    </recommendedName>
</protein>
<feature type="region of interest" description="Disordered" evidence="3">
    <location>
        <begin position="1"/>
        <end position="24"/>
    </location>
</feature>
<reference evidence="5 6" key="1">
    <citation type="journal article" date="2017" name="Water Res.">
        <title>Comammox in drinking water systems.</title>
        <authorList>
            <person name="Wang Y."/>
            <person name="Ma L."/>
            <person name="Mao Y."/>
            <person name="Jiang X."/>
            <person name="Xia Y."/>
            <person name="Yu K."/>
            <person name="Li B."/>
            <person name="Zhang T."/>
        </authorList>
    </citation>
    <scope>NUCLEOTIDE SEQUENCE [LARGE SCALE GENOMIC DNA]</scope>
    <source>
        <strain evidence="5">SG_bin8</strain>
    </source>
</reference>
<dbReference type="Gene3D" id="1.10.357.10">
    <property type="entry name" value="Tetracycline Repressor, domain 2"/>
    <property type="match status" value="1"/>
</dbReference>
<dbReference type="PROSITE" id="PS50977">
    <property type="entry name" value="HTH_TETR_2"/>
    <property type="match status" value="1"/>
</dbReference>
<dbReference type="AlphaFoldDB" id="A0A1W9HUX8"/>
<keyword evidence="1 2" id="KW-0238">DNA-binding</keyword>
<dbReference type="GO" id="GO:0000976">
    <property type="term" value="F:transcription cis-regulatory region binding"/>
    <property type="evidence" value="ECO:0007669"/>
    <property type="project" value="TreeGrafter"/>
</dbReference>
<accession>A0A1W9HUX8</accession>
<name>A0A1W9HUX8_9HYPH</name>
<evidence type="ECO:0000256" key="1">
    <source>
        <dbReference type="ARBA" id="ARBA00023125"/>
    </source>
</evidence>
<dbReference type="STRING" id="1827387.A4S15_12405"/>
<dbReference type="RefSeq" id="WP_376801541.1">
    <property type="nucleotide sequence ID" value="NZ_DBNB01000022.1"/>
</dbReference>
<feature type="domain" description="HTH tetR-type" evidence="4">
    <location>
        <begin position="25"/>
        <end position="86"/>
    </location>
</feature>
<proteinExistence type="predicted"/>
<evidence type="ECO:0000313" key="5">
    <source>
        <dbReference type="EMBL" id="OQW51225.1"/>
    </source>
</evidence>
<dbReference type="InterPro" id="IPR001647">
    <property type="entry name" value="HTH_TetR"/>
</dbReference>
<evidence type="ECO:0000259" key="4">
    <source>
        <dbReference type="PROSITE" id="PS50977"/>
    </source>
</evidence>
<feature type="compositionally biased region" description="Basic and acidic residues" evidence="3">
    <location>
        <begin position="1"/>
        <end position="10"/>
    </location>
</feature>
<dbReference type="InterPro" id="IPR041669">
    <property type="entry name" value="TetR_C_15"/>
</dbReference>
<dbReference type="EMBL" id="LWDL01000021">
    <property type="protein sequence ID" value="OQW51225.1"/>
    <property type="molecule type" value="Genomic_DNA"/>
</dbReference>
<dbReference type="GO" id="GO:0003700">
    <property type="term" value="F:DNA-binding transcription factor activity"/>
    <property type="evidence" value="ECO:0007669"/>
    <property type="project" value="TreeGrafter"/>
</dbReference>
<gene>
    <name evidence="5" type="ORF">A4S15_12405</name>
</gene>
<evidence type="ECO:0000256" key="3">
    <source>
        <dbReference type="SAM" id="MobiDB-lite"/>
    </source>
</evidence>
<feature type="DNA-binding region" description="H-T-H motif" evidence="2">
    <location>
        <begin position="49"/>
        <end position="68"/>
    </location>
</feature>
<evidence type="ECO:0000256" key="2">
    <source>
        <dbReference type="PROSITE-ProRule" id="PRU00335"/>
    </source>
</evidence>
<organism evidence="5 6">
    <name type="scientific">Candidatus Raskinella chloraquaticus</name>
    <dbReference type="NCBI Taxonomy" id="1951219"/>
    <lineage>
        <taxon>Bacteria</taxon>
        <taxon>Pseudomonadati</taxon>
        <taxon>Pseudomonadota</taxon>
        <taxon>Alphaproteobacteria</taxon>
        <taxon>Hyphomicrobiales</taxon>
        <taxon>Phreatobacteraceae</taxon>
        <taxon>Candidatus Raskinella</taxon>
    </lineage>
</organism>
<dbReference type="PANTHER" id="PTHR30055">
    <property type="entry name" value="HTH-TYPE TRANSCRIPTIONAL REGULATOR RUTR"/>
    <property type="match status" value="1"/>
</dbReference>
<dbReference type="InterPro" id="IPR009057">
    <property type="entry name" value="Homeodomain-like_sf"/>
</dbReference>
<dbReference type="Proteomes" id="UP000192872">
    <property type="component" value="Unassembled WGS sequence"/>
</dbReference>
<dbReference type="PANTHER" id="PTHR30055:SF226">
    <property type="entry name" value="HTH-TYPE TRANSCRIPTIONAL REGULATOR PKSA"/>
    <property type="match status" value="1"/>
</dbReference>